<evidence type="ECO:0000259" key="16">
    <source>
        <dbReference type="PROSITE" id="PS50011"/>
    </source>
</evidence>
<dbReference type="InterPro" id="IPR000719">
    <property type="entry name" value="Prot_kinase_dom"/>
</dbReference>
<dbReference type="InterPro" id="IPR011009">
    <property type="entry name" value="Kinase-like_dom_sf"/>
</dbReference>
<dbReference type="SMART" id="SM00233">
    <property type="entry name" value="PH"/>
    <property type="match status" value="1"/>
</dbReference>
<comment type="cofactor">
    <cofactor evidence="1">
        <name>Mg(2+)</name>
        <dbReference type="ChEBI" id="CHEBI:18420"/>
    </cofactor>
</comment>
<evidence type="ECO:0000256" key="7">
    <source>
        <dbReference type="ARBA" id="ARBA00022741"/>
    </source>
</evidence>
<dbReference type="SMART" id="SM00220">
    <property type="entry name" value="S_TKc"/>
    <property type="match status" value="1"/>
</dbReference>
<comment type="caution">
    <text evidence="18">The sequence shown here is derived from an EMBL/GenBank/DDBJ whole genome shotgun (WGS) entry which is preliminary data.</text>
</comment>
<dbReference type="Proteomes" id="UP000078348">
    <property type="component" value="Unassembled WGS sequence"/>
</dbReference>
<evidence type="ECO:0000256" key="9">
    <source>
        <dbReference type="ARBA" id="ARBA00022837"/>
    </source>
</evidence>
<dbReference type="InterPro" id="IPR008271">
    <property type="entry name" value="Ser/Thr_kinase_AS"/>
</dbReference>
<dbReference type="EMBL" id="LXWW01000508">
    <property type="protein sequence ID" value="OAO12831.1"/>
    <property type="molecule type" value="Genomic_DNA"/>
</dbReference>
<evidence type="ECO:0000256" key="14">
    <source>
        <dbReference type="PROSITE-ProRule" id="PRU10141"/>
    </source>
</evidence>
<dbReference type="AlphaFoldDB" id="A0A196S8Z7"/>
<reference evidence="18 19" key="1">
    <citation type="submission" date="2016-05" db="EMBL/GenBank/DDBJ databases">
        <title>Nuclear genome of Blastocystis sp. subtype 1 NandII.</title>
        <authorList>
            <person name="Gentekaki E."/>
            <person name="Curtis B."/>
            <person name="Stairs C."/>
            <person name="Eme L."/>
            <person name="Herman E."/>
            <person name="Klimes V."/>
            <person name="Arias M.C."/>
            <person name="Elias M."/>
            <person name="Hilliou F."/>
            <person name="Klute M."/>
            <person name="Malik S.-B."/>
            <person name="Pightling A."/>
            <person name="Rachubinski R."/>
            <person name="Salas D."/>
            <person name="Schlacht A."/>
            <person name="Suga H."/>
            <person name="Archibald J."/>
            <person name="Ball S.G."/>
            <person name="Clark G."/>
            <person name="Dacks J."/>
            <person name="Van Der Giezen M."/>
            <person name="Tsaousis A."/>
            <person name="Roger A."/>
        </authorList>
    </citation>
    <scope>NUCLEOTIDE SEQUENCE [LARGE SCALE GENOMIC DNA]</scope>
    <source>
        <strain evidence="19">ATCC 50177 / NandII</strain>
    </source>
</reference>
<keyword evidence="6" id="KW-0677">Repeat</keyword>
<protein>
    <recommendedName>
        <fullName evidence="2">non-specific serine/threonine protein kinase</fullName>
        <ecNumber evidence="2">2.7.11.1</ecNumber>
    </recommendedName>
</protein>
<organism evidence="18 19">
    <name type="scientific">Blastocystis sp. subtype 1 (strain ATCC 50177 / NandII)</name>
    <dbReference type="NCBI Taxonomy" id="478820"/>
    <lineage>
        <taxon>Eukaryota</taxon>
        <taxon>Sar</taxon>
        <taxon>Stramenopiles</taxon>
        <taxon>Bigyra</taxon>
        <taxon>Opalozoa</taxon>
        <taxon>Opalinata</taxon>
        <taxon>Blastocystidae</taxon>
        <taxon>Blastocystis</taxon>
    </lineage>
</organism>
<sequence>MGTCTSRNATTEVVDHNEAEMITLKLKFMALAETRSDEGYILKEDFVKFFNPPGLLGERLFNLFDDNRDERIYWTEFKNGVQQCMFGSDQDLDQFIFHFFDISDDSQIDMEEFSSIMNHLPPSVFFVVLKSCEQRSDAAHSWTQKYSSSMNNLPSEAYQDGIRILQKAYFESEDDVRSLISFHDFSIFLHEQPKLKEYFRSIFNAHNKNVTFNGNTITANYNTFVNSTLHNDPYKAMPFDTIDPEVYKTRNVRSIAKQGHAEKWSSFTRAYWCITCAYCGKEVRFCTMCQGELFPVETKENEDKTVRKLQCTECNRVINMRFCSNCGHQYKAEEMDARMEIPGVNSDVKEFSGKLFTLSTFNRMKECFVRIHNQFMYIYPSMYAEAPKVVVSMEKATVAPITEEASKRAGYFGFRLCFPATYDREFFTPSKRDCEEWMAHIREMTEVRKIEDYFDIREKIGEGRFATVYRCVDKQTLKEYAVKVINRTKLTEKEASLIQTEIAILTLVQHKNIVELIDTFEAKDAIYIVMELLRGGELFDRICGRSILTEEEAFQIIYPLTDCLCYLHRMGIIHRDIKPENILCKDSLFDVKIGDFGLSKLVFPEEKLDYPCGTLNYIAPEVISKQGYTTKADMWSLGVIFYLLVRGRLPFDGNKQEDIIKMILTKTPDYNNSVFLNLSYNCREAIKGLLQKNPDMRLSAEDLMHHPWFADMKTRMKIRPYKPRVTPSSLSPRLCQREESDSSDEMEMTVKRAEVPKAVEVEVVPSPRVEPEEVKEEKPVEKPEEVKEEKPVEKPEEKEEKPEEVKEEEKKEQNDQK</sequence>
<evidence type="ECO:0000256" key="8">
    <source>
        <dbReference type="ARBA" id="ARBA00022777"/>
    </source>
</evidence>
<evidence type="ECO:0000256" key="15">
    <source>
        <dbReference type="SAM" id="MobiDB-lite"/>
    </source>
</evidence>
<keyword evidence="10 14" id="KW-0067">ATP-binding</keyword>
<dbReference type="PROSITE" id="PS50011">
    <property type="entry name" value="PROTEIN_KINASE_DOM"/>
    <property type="match status" value="1"/>
</dbReference>
<evidence type="ECO:0000259" key="17">
    <source>
        <dbReference type="PROSITE" id="PS50222"/>
    </source>
</evidence>
<keyword evidence="19" id="KW-1185">Reference proteome</keyword>
<keyword evidence="7 14" id="KW-0547">Nucleotide-binding</keyword>
<dbReference type="CDD" id="cd05117">
    <property type="entry name" value="STKc_CAMK"/>
    <property type="match status" value="1"/>
</dbReference>
<evidence type="ECO:0000256" key="11">
    <source>
        <dbReference type="ARBA" id="ARBA00024334"/>
    </source>
</evidence>
<dbReference type="GO" id="GO:0005509">
    <property type="term" value="F:calcium ion binding"/>
    <property type="evidence" value="ECO:0007669"/>
    <property type="project" value="InterPro"/>
</dbReference>
<name>A0A196S8Z7_BLAHN</name>
<dbReference type="Gene3D" id="1.10.510.10">
    <property type="entry name" value="Transferase(Phosphotransferase) domain 1"/>
    <property type="match status" value="1"/>
</dbReference>
<feature type="region of interest" description="Disordered" evidence="15">
    <location>
        <begin position="720"/>
        <end position="817"/>
    </location>
</feature>
<evidence type="ECO:0000256" key="6">
    <source>
        <dbReference type="ARBA" id="ARBA00022737"/>
    </source>
</evidence>
<evidence type="ECO:0000313" key="19">
    <source>
        <dbReference type="Proteomes" id="UP000078348"/>
    </source>
</evidence>
<dbReference type="InterPro" id="IPR011993">
    <property type="entry name" value="PH-like_dom_sf"/>
</dbReference>
<dbReference type="Gene3D" id="2.30.29.30">
    <property type="entry name" value="Pleckstrin-homology domain (PH domain)/Phosphotyrosine-binding domain (PTB)"/>
    <property type="match status" value="1"/>
</dbReference>
<dbReference type="SUPFAM" id="SSF47473">
    <property type="entry name" value="EF-hand"/>
    <property type="match status" value="1"/>
</dbReference>
<dbReference type="PROSITE" id="PS50222">
    <property type="entry name" value="EF_HAND_2"/>
    <property type="match status" value="1"/>
</dbReference>
<comment type="catalytic activity">
    <reaction evidence="12">
        <text>L-threonyl-[protein] + ATP = O-phospho-L-threonyl-[protein] + ADP + H(+)</text>
        <dbReference type="Rhea" id="RHEA:46608"/>
        <dbReference type="Rhea" id="RHEA-COMP:11060"/>
        <dbReference type="Rhea" id="RHEA-COMP:11605"/>
        <dbReference type="ChEBI" id="CHEBI:15378"/>
        <dbReference type="ChEBI" id="CHEBI:30013"/>
        <dbReference type="ChEBI" id="CHEBI:30616"/>
        <dbReference type="ChEBI" id="CHEBI:61977"/>
        <dbReference type="ChEBI" id="CHEBI:456216"/>
        <dbReference type="EC" id="2.7.11.1"/>
    </reaction>
</comment>
<dbReference type="EC" id="2.7.11.1" evidence="2"/>
<evidence type="ECO:0000256" key="4">
    <source>
        <dbReference type="ARBA" id="ARBA00022679"/>
    </source>
</evidence>
<dbReference type="InterPro" id="IPR002048">
    <property type="entry name" value="EF_hand_dom"/>
</dbReference>
<dbReference type="InterPro" id="IPR011992">
    <property type="entry name" value="EF-hand-dom_pair"/>
</dbReference>
<dbReference type="FunFam" id="3.30.200.20:FF:000315">
    <property type="entry name" value="Calcium-dependent protein kinase 3"/>
    <property type="match status" value="1"/>
</dbReference>
<evidence type="ECO:0000313" key="18">
    <source>
        <dbReference type="EMBL" id="OAO12831.1"/>
    </source>
</evidence>
<accession>A0A196S8Z7</accession>
<evidence type="ECO:0000256" key="10">
    <source>
        <dbReference type="ARBA" id="ARBA00022840"/>
    </source>
</evidence>
<dbReference type="Gene3D" id="3.30.200.20">
    <property type="entry name" value="Phosphorylase Kinase, domain 1"/>
    <property type="match status" value="1"/>
</dbReference>
<dbReference type="PANTHER" id="PTHR24347">
    <property type="entry name" value="SERINE/THREONINE-PROTEIN KINASE"/>
    <property type="match status" value="1"/>
</dbReference>
<keyword evidence="8 18" id="KW-0418">Kinase</keyword>
<dbReference type="SUPFAM" id="SSF50729">
    <property type="entry name" value="PH domain-like"/>
    <property type="match status" value="1"/>
</dbReference>
<dbReference type="PROSITE" id="PS00107">
    <property type="entry name" value="PROTEIN_KINASE_ATP"/>
    <property type="match status" value="1"/>
</dbReference>
<dbReference type="PROSITE" id="PS00108">
    <property type="entry name" value="PROTEIN_KINASE_ST"/>
    <property type="match status" value="1"/>
</dbReference>
<keyword evidence="3" id="KW-0723">Serine/threonine-protein kinase</keyword>
<feature type="compositionally biased region" description="Basic and acidic residues" evidence="15">
    <location>
        <begin position="748"/>
        <end position="760"/>
    </location>
</feature>
<dbReference type="Pfam" id="PF00169">
    <property type="entry name" value="PH"/>
    <property type="match status" value="1"/>
</dbReference>
<dbReference type="STRING" id="478820.A0A196S8Z7"/>
<dbReference type="GO" id="GO:0004674">
    <property type="term" value="F:protein serine/threonine kinase activity"/>
    <property type="evidence" value="ECO:0007669"/>
    <property type="project" value="UniProtKB-KW"/>
</dbReference>
<keyword evidence="9" id="KW-0106">Calcium</keyword>
<comment type="catalytic activity">
    <reaction evidence="13">
        <text>L-seryl-[protein] + ATP = O-phospho-L-seryl-[protein] + ADP + H(+)</text>
        <dbReference type="Rhea" id="RHEA:17989"/>
        <dbReference type="Rhea" id="RHEA-COMP:9863"/>
        <dbReference type="Rhea" id="RHEA-COMP:11604"/>
        <dbReference type="ChEBI" id="CHEBI:15378"/>
        <dbReference type="ChEBI" id="CHEBI:29999"/>
        <dbReference type="ChEBI" id="CHEBI:30616"/>
        <dbReference type="ChEBI" id="CHEBI:83421"/>
        <dbReference type="ChEBI" id="CHEBI:456216"/>
        <dbReference type="EC" id="2.7.11.1"/>
    </reaction>
</comment>
<keyword evidence="4" id="KW-0808">Transferase</keyword>
<dbReference type="SUPFAM" id="SSF56112">
    <property type="entry name" value="Protein kinase-like (PK-like)"/>
    <property type="match status" value="1"/>
</dbReference>
<evidence type="ECO:0000256" key="3">
    <source>
        <dbReference type="ARBA" id="ARBA00022527"/>
    </source>
</evidence>
<dbReference type="FunFam" id="1.10.510.10:FF:000571">
    <property type="entry name" value="Maternal embryonic leucine zipper kinase"/>
    <property type="match status" value="1"/>
</dbReference>
<evidence type="ECO:0000256" key="5">
    <source>
        <dbReference type="ARBA" id="ARBA00022723"/>
    </source>
</evidence>
<dbReference type="OrthoDB" id="40902at2759"/>
<feature type="domain" description="Protein kinase" evidence="16">
    <location>
        <begin position="454"/>
        <end position="709"/>
    </location>
</feature>
<feature type="binding site" evidence="14">
    <location>
        <position position="483"/>
    </location>
    <ligand>
        <name>ATP</name>
        <dbReference type="ChEBI" id="CHEBI:30616"/>
    </ligand>
</feature>
<comment type="similarity">
    <text evidence="11">Belongs to the protein kinase superfamily. Ser/Thr protein kinase family. CDPK subfamily.</text>
</comment>
<dbReference type="InterPro" id="IPR017441">
    <property type="entry name" value="Protein_kinase_ATP_BS"/>
</dbReference>
<proteinExistence type="inferred from homology"/>
<dbReference type="InterPro" id="IPR001849">
    <property type="entry name" value="PH_domain"/>
</dbReference>
<feature type="domain" description="EF-hand" evidence="17">
    <location>
        <begin position="88"/>
        <end position="123"/>
    </location>
</feature>
<evidence type="ECO:0000256" key="1">
    <source>
        <dbReference type="ARBA" id="ARBA00001946"/>
    </source>
</evidence>
<evidence type="ECO:0000256" key="13">
    <source>
        <dbReference type="ARBA" id="ARBA00048679"/>
    </source>
</evidence>
<evidence type="ECO:0000256" key="2">
    <source>
        <dbReference type="ARBA" id="ARBA00012513"/>
    </source>
</evidence>
<keyword evidence="5" id="KW-0479">Metal-binding</keyword>
<dbReference type="Pfam" id="PF00069">
    <property type="entry name" value="Pkinase"/>
    <property type="match status" value="1"/>
</dbReference>
<feature type="compositionally biased region" description="Basic and acidic residues" evidence="15">
    <location>
        <begin position="769"/>
        <end position="817"/>
    </location>
</feature>
<dbReference type="Gene3D" id="1.10.238.10">
    <property type="entry name" value="EF-hand"/>
    <property type="match status" value="1"/>
</dbReference>
<gene>
    <name evidence="18" type="ORF">AV274_5481</name>
</gene>
<dbReference type="GO" id="GO:0005524">
    <property type="term" value="F:ATP binding"/>
    <property type="evidence" value="ECO:0007669"/>
    <property type="project" value="UniProtKB-UniRule"/>
</dbReference>
<evidence type="ECO:0000256" key="12">
    <source>
        <dbReference type="ARBA" id="ARBA00047899"/>
    </source>
</evidence>